<dbReference type="SUPFAM" id="SSF110942">
    <property type="entry name" value="HSP90 C-terminal domain"/>
    <property type="match status" value="1"/>
</dbReference>
<dbReference type="SUPFAM" id="SSF54211">
    <property type="entry name" value="Ribosomal protein S5 domain 2-like"/>
    <property type="match status" value="1"/>
</dbReference>
<dbReference type="PANTHER" id="PTHR11528">
    <property type="entry name" value="HEAT SHOCK PROTEIN 90 FAMILY MEMBER"/>
    <property type="match status" value="1"/>
</dbReference>
<dbReference type="Gene3D" id="3.30.565.10">
    <property type="entry name" value="Histidine kinase-like ATPase, C-terminal domain"/>
    <property type="match status" value="1"/>
</dbReference>
<dbReference type="PIRSF" id="PIRSF002583">
    <property type="entry name" value="Hsp90"/>
    <property type="match status" value="1"/>
</dbReference>
<dbReference type="NCBIfam" id="NF003555">
    <property type="entry name" value="PRK05218.1"/>
    <property type="match status" value="1"/>
</dbReference>
<dbReference type="Gene3D" id="3.30.230.80">
    <property type="match status" value="1"/>
</dbReference>
<protein>
    <recommendedName>
        <fullName evidence="5">Chaperone protein HtpG</fullName>
    </recommendedName>
    <alternativeName>
        <fullName evidence="5">Heat shock protein HtpG</fullName>
    </alternativeName>
    <alternativeName>
        <fullName evidence="5">High temperature protein G</fullName>
    </alternativeName>
</protein>
<evidence type="ECO:0000313" key="6">
    <source>
        <dbReference type="EMBL" id="MFD1000168.1"/>
    </source>
</evidence>
<dbReference type="InterPro" id="IPR020568">
    <property type="entry name" value="Ribosomal_Su5_D2-typ_SF"/>
</dbReference>
<keyword evidence="7" id="KW-1185">Reference proteome</keyword>
<dbReference type="SUPFAM" id="SSF55874">
    <property type="entry name" value="ATPase domain of HSP90 chaperone/DNA topoisomerase II/histidine kinase"/>
    <property type="match status" value="1"/>
</dbReference>
<dbReference type="InterPro" id="IPR036890">
    <property type="entry name" value="HATPase_C_sf"/>
</dbReference>
<evidence type="ECO:0000256" key="4">
    <source>
        <dbReference type="ARBA" id="ARBA00023186"/>
    </source>
</evidence>
<evidence type="ECO:0000313" key="7">
    <source>
        <dbReference type="Proteomes" id="UP001597112"/>
    </source>
</evidence>
<keyword evidence="2 5" id="KW-0547">Nucleotide-binding</keyword>
<dbReference type="Proteomes" id="UP001597112">
    <property type="component" value="Unassembled WGS sequence"/>
</dbReference>
<dbReference type="Gene3D" id="1.20.120.790">
    <property type="entry name" value="Heat shock protein 90, C-terminal domain"/>
    <property type="match status" value="1"/>
</dbReference>
<gene>
    <name evidence="5 6" type="primary">htpG</name>
    <name evidence="6" type="ORF">ACFQ21_12670</name>
</gene>
<evidence type="ECO:0000256" key="1">
    <source>
        <dbReference type="ARBA" id="ARBA00008239"/>
    </source>
</evidence>
<dbReference type="EMBL" id="JBHTKA010000003">
    <property type="protein sequence ID" value="MFD1000168.1"/>
    <property type="molecule type" value="Genomic_DNA"/>
</dbReference>
<dbReference type="PRINTS" id="PR00775">
    <property type="entry name" value="HEATSHOCK90"/>
</dbReference>
<proteinExistence type="inferred from homology"/>
<comment type="subcellular location">
    <subcellularLocation>
        <location evidence="5">Cytoplasm</location>
    </subcellularLocation>
</comment>
<keyword evidence="3 5" id="KW-0067">ATP-binding</keyword>
<dbReference type="HAMAP" id="MF_00505">
    <property type="entry name" value="HSP90"/>
    <property type="match status" value="1"/>
</dbReference>
<dbReference type="PROSITE" id="PS00298">
    <property type="entry name" value="HSP90"/>
    <property type="match status" value="1"/>
</dbReference>
<feature type="region of interest" description="B" evidence="5">
    <location>
        <begin position="347"/>
        <end position="562"/>
    </location>
</feature>
<keyword evidence="5" id="KW-0963">Cytoplasm</keyword>
<dbReference type="Gene3D" id="3.40.50.11260">
    <property type="match status" value="1"/>
</dbReference>
<dbReference type="InterPro" id="IPR037196">
    <property type="entry name" value="HSP90_C"/>
</dbReference>
<feature type="region of interest" description="C" evidence="5">
    <location>
        <begin position="563"/>
        <end position="637"/>
    </location>
</feature>
<comment type="function">
    <text evidence="5">Molecular chaperone. Has ATPase activity.</text>
</comment>
<keyword evidence="5" id="KW-0346">Stress response</keyword>
<comment type="subunit">
    <text evidence="5">Homodimer.</text>
</comment>
<dbReference type="InterPro" id="IPR019805">
    <property type="entry name" value="Heat_shock_protein_90_CS"/>
</dbReference>
<sequence>MAETVDAREKGTISIHTENIFPIIKKFLYSDHEIFLRELVSNAVDATQKLKKLSSIGEFNGELGELRVEVSFDKDKKTITVSDRGIGMTGDEIKKYINQIAFSGATEFVEKFKDKGDAKDIIGKFGLGFYSAFMVADKVEIISRSYKAGENEAARWECDGSTEFELSTTTKKDRGTDIILYINSDSEEFLDEWRLNSILEKYCKFLPVEIKFGTKNENVEDGTDAEGKPQYKTVTTDRIINNPAPLWAKSPSDLKDEDYLKFYKELYPFSEEPLFWIHLNVDYPFSLTGVLYFPKVKNDFELQRNKIQLYSRQVFITDEVKDVVPDFLMLLHGVLDSPDIPLNVSRSYLQSDANVKKISQHITKKVADKLQEIFKKDRADFEKKWDDINIFVKYGMISDEKFYEKAKDFALFKNIDKQYFTFEEYKEKVKPNQTDKDGNLVYIYASDAGKQDSFIEGAKNKAYDVLLLDGVLDSHFINTLEQKLEKVQLKRVDSETADKLIDKDEKIESVLSTEEVEQVKTVFEKAINNKNFTVSVEPMSPGDLPVVVTMSEFMRRMKDMAKTGGGGGYAFMGAMPDNYNVAVNGNHPITQKILKAESDDAKSKLAKQAYDLALLSQNMLTGADLTNFIKRSVDLVS</sequence>
<dbReference type="CDD" id="cd16927">
    <property type="entry name" value="HATPase_Hsp90-like"/>
    <property type="match status" value="1"/>
</dbReference>
<organism evidence="6 7">
    <name type="scientific">Ohtaekwangia kribbensis</name>
    <dbReference type="NCBI Taxonomy" id="688913"/>
    <lineage>
        <taxon>Bacteria</taxon>
        <taxon>Pseudomonadati</taxon>
        <taxon>Bacteroidota</taxon>
        <taxon>Cytophagia</taxon>
        <taxon>Cytophagales</taxon>
        <taxon>Fulvivirgaceae</taxon>
        <taxon>Ohtaekwangia</taxon>
    </lineage>
</organism>
<evidence type="ECO:0000256" key="2">
    <source>
        <dbReference type="ARBA" id="ARBA00022741"/>
    </source>
</evidence>
<dbReference type="RefSeq" id="WP_377579553.1">
    <property type="nucleotide sequence ID" value="NZ_JBHTKA010000003.1"/>
</dbReference>
<dbReference type="Pfam" id="PF13589">
    <property type="entry name" value="HATPase_c_3"/>
    <property type="match status" value="1"/>
</dbReference>
<feature type="region of interest" description="A; substrate-binding" evidence="5">
    <location>
        <begin position="1"/>
        <end position="346"/>
    </location>
</feature>
<reference evidence="7" key="1">
    <citation type="journal article" date="2019" name="Int. J. Syst. Evol. Microbiol.">
        <title>The Global Catalogue of Microorganisms (GCM) 10K type strain sequencing project: providing services to taxonomists for standard genome sequencing and annotation.</title>
        <authorList>
            <consortium name="The Broad Institute Genomics Platform"/>
            <consortium name="The Broad Institute Genome Sequencing Center for Infectious Disease"/>
            <person name="Wu L."/>
            <person name="Ma J."/>
        </authorList>
    </citation>
    <scope>NUCLEOTIDE SEQUENCE [LARGE SCALE GENOMIC DNA]</scope>
    <source>
        <strain evidence="7">CCUG 58938</strain>
    </source>
</reference>
<evidence type="ECO:0000256" key="3">
    <source>
        <dbReference type="ARBA" id="ARBA00022840"/>
    </source>
</evidence>
<evidence type="ECO:0000256" key="5">
    <source>
        <dbReference type="HAMAP-Rule" id="MF_00505"/>
    </source>
</evidence>
<comment type="similarity">
    <text evidence="1 5">Belongs to the heat shock protein 90 family.</text>
</comment>
<comment type="caution">
    <text evidence="6">The sequence shown here is derived from an EMBL/GenBank/DDBJ whole genome shotgun (WGS) entry which is preliminary data.</text>
</comment>
<keyword evidence="4 5" id="KW-0143">Chaperone</keyword>
<dbReference type="InterPro" id="IPR001404">
    <property type="entry name" value="Hsp90_fam"/>
</dbReference>
<accession>A0ABW3K4K4</accession>
<dbReference type="Pfam" id="PF00183">
    <property type="entry name" value="HSP90"/>
    <property type="match status" value="1"/>
</dbReference>
<name>A0ABW3K4K4_9BACT</name>
<dbReference type="InterPro" id="IPR020575">
    <property type="entry name" value="Hsp90_N"/>
</dbReference>